<dbReference type="InterPro" id="IPR056764">
    <property type="entry name" value="LbH_EIF2B3/5"/>
</dbReference>
<accession>A0A0L7K2J2</accession>
<evidence type="ECO:0000256" key="5">
    <source>
        <dbReference type="ARBA" id="ARBA00022917"/>
    </source>
</evidence>
<name>A0A0L7K2J2_OPEBR</name>
<reference evidence="8 9" key="1">
    <citation type="journal article" date="2015" name="Genome Biol. Evol.">
        <title>The genome of winter moth (Operophtera brumata) provides a genomic perspective on sexual dimorphism and phenology.</title>
        <authorList>
            <person name="Derks M.F."/>
            <person name="Smit S."/>
            <person name="Salis L."/>
            <person name="Schijlen E."/>
            <person name="Bossers A."/>
            <person name="Mateman C."/>
            <person name="Pijl A.S."/>
            <person name="de Ridder D."/>
            <person name="Groenen M.A."/>
            <person name="Visser M.E."/>
            <person name="Megens H.J."/>
        </authorList>
    </citation>
    <scope>NUCLEOTIDE SEQUENCE [LARGE SCALE GENOMIC DNA]</scope>
    <source>
        <strain evidence="8">WM2013NL</strain>
        <tissue evidence="8">Head and thorax</tissue>
    </source>
</reference>
<dbReference type="SUPFAM" id="SSF51161">
    <property type="entry name" value="Trimeric LpxA-like enzymes"/>
    <property type="match status" value="1"/>
</dbReference>
<protein>
    <submittedName>
        <fullName evidence="8">Eukariotic translation initiation factor 2b</fullName>
    </submittedName>
</protein>
<evidence type="ECO:0000259" key="7">
    <source>
        <dbReference type="Pfam" id="PF25084"/>
    </source>
</evidence>
<evidence type="ECO:0000313" key="8">
    <source>
        <dbReference type="EMBL" id="KOB52021.1"/>
    </source>
</evidence>
<comment type="caution">
    <text evidence="8">The sequence shown here is derived from an EMBL/GenBank/DDBJ whole genome shotgun (WGS) entry which is preliminary data.</text>
</comment>
<comment type="similarity">
    <text evidence="2">Belongs to the eIF-2B gamma/epsilon subunits family.</text>
</comment>
<dbReference type="Pfam" id="PF25084">
    <property type="entry name" value="LbH_EIF2B"/>
    <property type="match status" value="1"/>
</dbReference>
<evidence type="ECO:0000313" key="9">
    <source>
        <dbReference type="Proteomes" id="UP000037510"/>
    </source>
</evidence>
<dbReference type="Gene3D" id="3.90.550.10">
    <property type="entry name" value="Spore Coat Polysaccharide Biosynthesis Protein SpsA, Chain A"/>
    <property type="match status" value="1"/>
</dbReference>
<dbReference type="InterPro" id="IPR029044">
    <property type="entry name" value="Nucleotide-diphossugar_trans"/>
</dbReference>
<dbReference type="EMBL" id="JTDY01014552">
    <property type="protein sequence ID" value="KOB52021.1"/>
    <property type="molecule type" value="Genomic_DNA"/>
</dbReference>
<comment type="subcellular location">
    <subcellularLocation>
        <location evidence="1">Cytoplasm</location>
        <location evidence="1">Cytosol</location>
    </subcellularLocation>
</comment>
<evidence type="ECO:0000256" key="2">
    <source>
        <dbReference type="ARBA" id="ARBA00007878"/>
    </source>
</evidence>
<keyword evidence="5" id="KW-0648">Protein biosynthesis</keyword>
<feature type="non-terminal residue" evidence="8">
    <location>
        <position position="285"/>
    </location>
</feature>
<sequence>MDVQVKSSDTCQSIGDVMREIDAASLVKGDFILLGINTITNIDFASLLEQHKQTVKKDKGAAMTLVYKEVSQEHALIKSDKSVFLAADGKTNKVLVHQKFKPKSNENTIALPTVKLHHNLIDPNIAVCSSSVPPLFADNFDFQTRDDFIHGLLIQEDILADSLYYTFVKSNNNDVLHNWAYPLSIESGAYKEFVYSGKHIYRNKTATLNRSCTLLEDVLIGGDSFLGDNTVVSKSFIGNNVIIGNNVTIEKSFIMDKAVIKDNVKITNSFIDEECFIKEDCTIEG</sequence>
<dbReference type="AlphaFoldDB" id="A0A0L7K2J2"/>
<evidence type="ECO:0000256" key="1">
    <source>
        <dbReference type="ARBA" id="ARBA00004514"/>
    </source>
</evidence>
<gene>
    <name evidence="8" type="ORF">OBRU01_26650</name>
</gene>
<dbReference type="Gene3D" id="2.160.10.10">
    <property type="entry name" value="Hexapeptide repeat proteins"/>
    <property type="match status" value="1"/>
</dbReference>
<dbReference type="PANTHER" id="PTHR45887:SF1">
    <property type="entry name" value="TRANSLATION INITIATION FACTOR EIF-2B SUBUNIT EPSILON"/>
    <property type="match status" value="1"/>
</dbReference>
<organism evidence="8 9">
    <name type="scientific">Operophtera brumata</name>
    <name type="common">Winter moth</name>
    <name type="synonym">Phalaena brumata</name>
    <dbReference type="NCBI Taxonomy" id="104452"/>
    <lineage>
        <taxon>Eukaryota</taxon>
        <taxon>Metazoa</taxon>
        <taxon>Ecdysozoa</taxon>
        <taxon>Arthropoda</taxon>
        <taxon>Hexapoda</taxon>
        <taxon>Insecta</taxon>
        <taxon>Pterygota</taxon>
        <taxon>Neoptera</taxon>
        <taxon>Endopterygota</taxon>
        <taxon>Lepidoptera</taxon>
        <taxon>Glossata</taxon>
        <taxon>Ditrysia</taxon>
        <taxon>Geometroidea</taxon>
        <taxon>Geometridae</taxon>
        <taxon>Larentiinae</taxon>
        <taxon>Operophtera</taxon>
    </lineage>
</organism>
<evidence type="ECO:0000256" key="3">
    <source>
        <dbReference type="ARBA" id="ARBA00022490"/>
    </source>
</evidence>
<dbReference type="STRING" id="104452.A0A0L7K2J2"/>
<comment type="subunit">
    <text evidence="6">Component of the translation initiation factor 2B (eIF2B) complex which is a heterodecamer of two sets of five different subunits: alpha, beta, gamma, delta and epsilon. Subunits alpha, beta and delta comprise a regulatory subcomplex and subunits epsilon and gamma comprise a catalytic subcomplex. Within the complex, the hexameric regulatory complex resides at the center, with the two heterodimeric catalytic subcomplexes bound on opposite sides.</text>
</comment>
<evidence type="ECO:0000256" key="6">
    <source>
        <dbReference type="ARBA" id="ARBA00046432"/>
    </source>
</evidence>
<evidence type="ECO:0000256" key="4">
    <source>
        <dbReference type="ARBA" id="ARBA00022540"/>
    </source>
</evidence>
<dbReference type="PANTHER" id="PTHR45887">
    <property type="entry name" value="TRANSLATION INITIATION FACTOR EIF-2B SUBUNIT EPSILON"/>
    <property type="match status" value="1"/>
</dbReference>
<dbReference type="GO" id="GO:0003743">
    <property type="term" value="F:translation initiation factor activity"/>
    <property type="evidence" value="ECO:0007669"/>
    <property type="project" value="UniProtKB-KW"/>
</dbReference>
<proteinExistence type="inferred from homology"/>
<dbReference type="Proteomes" id="UP000037510">
    <property type="component" value="Unassembled WGS sequence"/>
</dbReference>
<dbReference type="SUPFAM" id="SSF53448">
    <property type="entry name" value="Nucleotide-diphospho-sugar transferases"/>
    <property type="match status" value="1"/>
</dbReference>
<keyword evidence="4 8" id="KW-0396">Initiation factor</keyword>
<dbReference type="InterPro" id="IPR011004">
    <property type="entry name" value="Trimer_LpxA-like_sf"/>
</dbReference>
<dbReference type="GO" id="GO:0005085">
    <property type="term" value="F:guanyl-nucleotide exchange factor activity"/>
    <property type="evidence" value="ECO:0007669"/>
    <property type="project" value="TreeGrafter"/>
</dbReference>
<dbReference type="InterPro" id="IPR051956">
    <property type="entry name" value="eIF2B_epsilon"/>
</dbReference>
<keyword evidence="9" id="KW-1185">Reference proteome</keyword>
<feature type="domain" description="EIF2B subunit epsilon/gamma LbH" evidence="7">
    <location>
        <begin position="198"/>
        <end position="284"/>
    </location>
</feature>
<dbReference type="GO" id="GO:0005851">
    <property type="term" value="C:eukaryotic translation initiation factor 2B complex"/>
    <property type="evidence" value="ECO:0007669"/>
    <property type="project" value="TreeGrafter"/>
</dbReference>
<dbReference type="GO" id="GO:0031369">
    <property type="term" value="F:translation initiation factor binding"/>
    <property type="evidence" value="ECO:0007669"/>
    <property type="project" value="TreeGrafter"/>
</dbReference>
<keyword evidence="3" id="KW-0963">Cytoplasm</keyword>